<dbReference type="SUPFAM" id="SSF47384">
    <property type="entry name" value="Homodimeric domain of signal transducing histidine kinase"/>
    <property type="match status" value="1"/>
</dbReference>
<organism evidence="8 9">
    <name type="scientific">Parabacteroides chinchillae</name>
    <dbReference type="NCBI Taxonomy" id="871327"/>
    <lineage>
        <taxon>Bacteria</taxon>
        <taxon>Pseudomonadati</taxon>
        <taxon>Bacteroidota</taxon>
        <taxon>Bacteroidia</taxon>
        <taxon>Bacteroidales</taxon>
        <taxon>Tannerellaceae</taxon>
        <taxon>Parabacteroides</taxon>
    </lineage>
</organism>
<accession>A0A8G2BX58</accession>
<comment type="catalytic activity">
    <reaction evidence="1">
        <text>ATP + protein L-histidine = ADP + protein N-phospho-L-histidine.</text>
        <dbReference type="EC" id="2.7.13.3"/>
    </reaction>
</comment>
<dbReference type="PANTHER" id="PTHR43547">
    <property type="entry name" value="TWO-COMPONENT HISTIDINE KINASE"/>
    <property type="match status" value="1"/>
</dbReference>
<dbReference type="EMBL" id="FNVS01000009">
    <property type="protein sequence ID" value="SEF91087.1"/>
    <property type="molecule type" value="Genomic_DNA"/>
</dbReference>
<dbReference type="EC" id="2.7.13.3" evidence="2"/>
<dbReference type="SMART" id="SM00387">
    <property type="entry name" value="HATPase_c"/>
    <property type="match status" value="1"/>
</dbReference>
<dbReference type="InterPro" id="IPR036097">
    <property type="entry name" value="HisK_dim/P_sf"/>
</dbReference>
<keyword evidence="6" id="KW-1133">Transmembrane helix</keyword>
<dbReference type="FunFam" id="3.30.565.10:FF:000006">
    <property type="entry name" value="Sensor histidine kinase WalK"/>
    <property type="match status" value="1"/>
</dbReference>
<dbReference type="AlphaFoldDB" id="A0A8G2BX58"/>
<dbReference type="Gene3D" id="3.30.565.10">
    <property type="entry name" value="Histidine kinase-like ATPase, C-terminal domain"/>
    <property type="match status" value="1"/>
</dbReference>
<evidence type="ECO:0000313" key="9">
    <source>
        <dbReference type="Proteomes" id="UP000236725"/>
    </source>
</evidence>
<keyword evidence="3" id="KW-0597">Phosphoprotein</keyword>
<dbReference type="SMART" id="SM00388">
    <property type="entry name" value="HisKA"/>
    <property type="match status" value="1"/>
</dbReference>
<keyword evidence="9" id="KW-1185">Reference proteome</keyword>
<evidence type="ECO:0000259" key="7">
    <source>
        <dbReference type="PROSITE" id="PS50109"/>
    </source>
</evidence>
<dbReference type="CDD" id="cd00082">
    <property type="entry name" value="HisKA"/>
    <property type="match status" value="1"/>
</dbReference>
<dbReference type="Proteomes" id="UP000236725">
    <property type="component" value="Unassembled WGS sequence"/>
</dbReference>
<dbReference type="InterPro" id="IPR036890">
    <property type="entry name" value="HATPase_C_sf"/>
</dbReference>
<keyword evidence="4" id="KW-0808">Transferase</keyword>
<dbReference type="InterPro" id="IPR003594">
    <property type="entry name" value="HATPase_dom"/>
</dbReference>
<dbReference type="InterPro" id="IPR004358">
    <property type="entry name" value="Sig_transdc_His_kin-like_C"/>
</dbReference>
<dbReference type="InterPro" id="IPR003661">
    <property type="entry name" value="HisK_dim/P_dom"/>
</dbReference>
<evidence type="ECO:0000256" key="1">
    <source>
        <dbReference type="ARBA" id="ARBA00000085"/>
    </source>
</evidence>
<sequence length="519" mass="59013">MRKSTIWLLALVMAFAFTGLLYLQINYVSILLKARSEQFNETVKRSLHQVSKNLELDETRKYLEEDVSRDQSSFMYQNAPDVQSLGQVINQEKYQLQITESNGAVQHIELHSFSSQKIKPLSSLSGRESSNSIVNTSKDLQRTLKRRYQYQGGLIEEVILNILSTASLKPIEERIDFKKLNNYLKTEFINNGLNLPFVFSVINKDGNTVYQSGEIPKDPIASDIFTRALFPNDPPSKLNYLKVYFPTKGDYISSSVTFIVPSVIFSLLLLVTFIFTIYIVFRQKKLSEMKNDFINNMTHELKTPVSTISLAAQMLKDTDITKSPDVFKHISGVINDETKRLGFLVEKVLQMSLFERQKAALKLKEIDANDLVANIANTFILKVEKYGGTMDIDLQATESDIYVDEMHITNVLFNLMDNAVKYRRPEVPLTLMARTWNEGGKLLISVEDNGIGIKKEYLKKVFDRFFRVPTGNVHDVKGFGLGLAYVRKIIEDHKGTIRAESGPGNIGTKFIITLPLIKS</sequence>
<dbReference type="Gene3D" id="1.10.287.130">
    <property type="match status" value="1"/>
</dbReference>
<protein>
    <recommendedName>
        <fullName evidence="2">histidine kinase</fullName>
        <ecNumber evidence="2">2.7.13.3</ecNumber>
    </recommendedName>
</protein>
<dbReference type="InterPro" id="IPR005467">
    <property type="entry name" value="His_kinase_dom"/>
</dbReference>
<evidence type="ECO:0000256" key="2">
    <source>
        <dbReference type="ARBA" id="ARBA00012438"/>
    </source>
</evidence>
<dbReference type="Pfam" id="PF02518">
    <property type="entry name" value="HATPase_c"/>
    <property type="match status" value="1"/>
</dbReference>
<comment type="caution">
    <text evidence="8">The sequence shown here is derived from an EMBL/GenBank/DDBJ whole genome shotgun (WGS) entry which is preliminary data.</text>
</comment>
<keyword evidence="5" id="KW-0418">Kinase</keyword>
<evidence type="ECO:0000256" key="5">
    <source>
        <dbReference type="ARBA" id="ARBA00022777"/>
    </source>
</evidence>
<feature type="transmembrane region" description="Helical" evidence="6">
    <location>
        <begin position="258"/>
        <end position="281"/>
    </location>
</feature>
<keyword evidence="6" id="KW-0812">Transmembrane</keyword>
<dbReference type="PANTHER" id="PTHR43547:SF2">
    <property type="entry name" value="HYBRID SIGNAL TRANSDUCTION HISTIDINE KINASE C"/>
    <property type="match status" value="1"/>
</dbReference>
<feature type="domain" description="Histidine kinase" evidence="7">
    <location>
        <begin position="296"/>
        <end position="518"/>
    </location>
</feature>
<evidence type="ECO:0000256" key="6">
    <source>
        <dbReference type="SAM" id="Phobius"/>
    </source>
</evidence>
<reference evidence="8 9" key="1">
    <citation type="submission" date="2016-10" db="EMBL/GenBank/DDBJ databases">
        <authorList>
            <person name="Varghese N."/>
            <person name="Submissions S."/>
        </authorList>
    </citation>
    <scope>NUCLEOTIDE SEQUENCE [LARGE SCALE GENOMIC DNA]</scope>
    <source>
        <strain evidence="8 9">DSM 29073</strain>
    </source>
</reference>
<proteinExistence type="predicted"/>
<evidence type="ECO:0000256" key="4">
    <source>
        <dbReference type="ARBA" id="ARBA00022679"/>
    </source>
</evidence>
<name>A0A8G2BX58_9BACT</name>
<dbReference type="SUPFAM" id="SSF55874">
    <property type="entry name" value="ATPase domain of HSP90 chaperone/DNA topoisomerase II/histidine kinase"/>
    <property type="match status" value="1"/>
</dbReference>
<dbReference type="PROSITE" id="PS50109">
    <property type="entry name" value="HIS_KIN"/>
    <property type="match status" value="1"/>
</dbReference>
<dbReference type="GO" id="GO:0000155">
    <property type="term" value="F:phosphorelay sensor kinase activity"/>
    <property type="evidence" value="ECO:0007669"/>
    <property type="project" value="InterPro"/>
</dbReference>
<dbReference type="RefSeq" id="WP_103983442.1">
    <property type="nucleotide sequence ID" value="NZ_FNVS01000009.1"/>
</dbReference>
<gene>
    <name evidence="8" type="ORF">SAMN05444001_10998</name>
</gene>
<dbReference type="PRINTS" id="PR00344">
    <property type="entry name" value="BCTRLSENSOR"/>
</dbReference>
<keyword evidence="6" id="KW-0472">Membrane</keyword>
<evidence type="ECO:0000313" key="8">
    <source>
        <dbReference type="EMBL" id="SEF91087.1"/>
    </source>
</evidence>
<evidence type="ECO:0000256" key="3">
    <source>
        <dbReference type="ARBA" id="ARBA00022553"/>
    </source>
</evidence>
<dbReference type="Pfam" id="PF00512">
    <property type="entry name" value="HisKA"/>
    <property type="match status" value="1"/>
</dbReference>